<gene>
    <name evidence="2" type="ORF">E2N93_09235</name>
</gene>
<evidence type="ECO:0000313" key="3">
    <source>
        <dbReference type="Proteomes" id="UP001056693"/>
    </source>
</evidence>
<name>A0ABT0NJ37_9FIRM</name>
<evidence type="ECO:0000256" key="1">
    <source>
        <dbReference type="SAM" id="Coils"/>
    </source>
</evidence>
<dbReference type="InterPro" id="IPR046656">
    <property type="entry name" value="DUF6674"/>
</dbReference>
<protein>
    <submittedName>
        <fullName evidence="2">Uncharacterized protein</fullName>
    </submittedName>
</protein>
<accession>A0ABT0NJ37</accession>
<dbReference type="RefSeq" id="WP_249377086.1">
    <property type="nucleotide sequence ID" value="NZ_SNUZ01000012.1"/>
</dbReference>
<dbReference type="Proteomes" id="UP001056693">
    <property type="component" value="Unassembled WGS sequence"/>
</dbReference>
<dbReference type="Pfam" id="PF20379">
    <property type="entry name" value="DUF6674"/>
    <property type="match status" value="1"/>
</dbReference>
<proteinExistence type="predicted"/>
<sequence>MNTIVKNEVMLPEFVSQLIRIAKSEGMNNDSNDIEKFGKYVAELQTQIIALEKQIEAMNKSLENLQDEKIKDAQETMINESKNKVSNLKLYGKKCSSTLKSLLMTFRLKGSNAFKTALKATKFDSLVKEGAKLYHSASETFKTSAERTKLLSKELGGVRHSAANVVAVLAGKDITEAPKHLDNDKGLLHLIEKGFTGLSQKCDKLGSRADNLSDEIGYRYMKISAEQKDILSSEGYKEFSQSDDGNYIIKYPAEEKNNIIKIVNNQNNTMKNVR</sequence>
<organism evidence="2 3">
    <name type="scientific">Ruminococcus bromii</name>
    <dbReference type="NCBI Taxonomy" id="40518"/>
    <lineage>
        <taxon>Bacteria</taxon>
        <taxon>Bacillati</taxon>
        <taxon>Bacillota</taxon>
        <taxon>Clostridia</taxon>
        <taxon>Eubacteriales</taxon>
        <taxon>Oscillospiraceae</taxon>
        <taxon>Ruminococcus</taxon>
    </lineage>
</organism>
<keyword evidence="1" id="KW-0175">Coiled coil</keyword>
<feature type="coiled-coil region" evidence="1">
    <location>
        <begin position="41"/>
        <end position="75"/>
    </location>
</feature>
<comment type="caution">
    <text evidence="2">The sequence shown here is derived from an EMBL/GenBank/DDBJ whole genome shotgun (WGS) entry which is preliminary data.</text>
</comment>
<dbReference type="EMBL" id="SNUZ01000012">
    <property type="protein sequence ID" value="MCL3788181.1"/>
    <property type="molecule type" value="Genomic_DNA"/>
</dbReference>
<keyword evidence="3" id="KW-1185">Reference proteome</keyword>
<evidence type="ECO:0000313" key="2">
    <source>
        <dbReference type="EMBL" id="MCL3788181.1"/>
    </source>
</evidence>
<reference evidence="2 3" key="1">
    <citation type="submission" date="2019-03" db="EMBL/GenBank/DDBJ databases">
        <authorList>
            <person name="Molinero N."/>
            <person name="Sanchez B."/>
            <person name="Walker A."/>
            <person name="Duncan S."/>
            <person name="Delgado S."/>
            <person name="Margolles A."/>
        </authorList>
    </citation>
    <scope>NUCLEOTIDE SEQUENCE [LARGE SCALE GENOMIC DNA]</scope>
    <source>
        <strain evidence="2 3">IPLA60002</strain>
    </source>
</reference>